<accession>A0A7C9ET76</accession>
<reference evidence="1" key="2">
    <citation type="submission" date="2020-07" db="EMBL/GenBank/DDBJ databases">
        <authorList>
            <person name="Vera ALvarez R."/>
            <person name="Arias-Moreno D.M."/>
            <person name="Jimenez-Jacinto V."/>
            <person name="Jimenez-Bremont J.F."/>
            <person name="Swaminathan K."/>
            <person name="Moose S.P."/>
            <person name="Guerrero-Gonzalez M.L."/>
            <person name="Marino-Ramirez L."/>
            <person name="Landsman D."/>
            <person name="Rodriguez-Kessler M."/>
            <person name="Delgado-Sanchez P."/>
        </authorList>
    </citation>
    <scope>NUCLEOTIDE SEQUENCE</scope>
    <source>
        <tissue evidence="1">Cladode</tissue>
    </source>
</reference>
<dbReference type="EMBL" id="GISG01268981">
    <property type="protein sequence ID" value="MBA4675840.1"/>
    <property type="molecule type" value="Transcribed_RNA"/>
</dbReference>
<dbReference type="AlphaFoldDB" id="A0A7C9ET76"/>
<organism evidence="1">
    <name type="scientific">Opuntia streptacantha</name>
    <name type="common">Prickly pear cactus</name>
    <name type="synonym">Opuntia cardona</name>
    <dbReference type="NCBI Taxonomy" id="393608"/>
    <lineage>
        <taxon>Eukaryota</taxon>
        <taxon>Viridiplantae</taxon>
        <taxon>Streptophyta</taxon>
        <taxon>Embryophyta</taxon>
        <taxon>Tracheophyta</taxon>
        <taxon>Spermatophyta</taxon>
        <taxon>Magnoliopsida</taxon>
        <taxon>eudicotyledons</taxon>
        <taxon>Gunneridae</taxon>
        <taxon>Pentapetalae</taxon>
        <taxon>Caryophyllales</taxon>
        <taxon>Cactineae</taxon>
        <taxon>Cactaceae</taxon>
        <taxon>Opuntioideae</taxon>
        <taxon>Opuntia</taxon>
    </lineage>
</organism>
<protein>
    <submittedName>
        <fullName evidence="1">Uncharacterized protein</fullName>
    </submittedName>
</protein>
<reference evidence="1" key="1">
    <citation type="journal article" date="2013" name="J. Plant Res.">
        <title>Effect of fungi and light on seed germination of three Opuntia species from semiarid lands of central Mexico.</title>
        <authorList>
            <person name="Delgado-Sanchez P."/>
            <person name="Jimenez-Bremont J.F."/>
            <person name="Guerrero-Gonzalez Mde L."/>
            <person name="Flores J."/>
        </authorList>
    </citation>
    <scope>NUCLEOTIDE SEQUENCE</scope>
    <source>
        <tissue evidence="1">Cladode</tissue>
    </source>
</reference>
<evidence type="ECO:0000313" key="1">
    <source>
        <dbReference type="EMBL" id="MBA4675840.1"/>
    </source>
</evidence>
<name>A0A7C9ET76_OPUST</name>
<sequence length="111" mass="12715">MEVTMEVAPRVHGQKGLQKLRVPSQCLLGIKGLIHLIALVLRSSILGLRHLPAAGCLNPCRKTEDKKISLMMFQWEKICRLGCLEIWIHIQKGHAEWQLQQLALRRSNLHH</sequence>
<proteinExistence type="predicted"/>